<dbReference type="InterPro" id="IPR002078">
    <property type="entry name" value="Sigma_54_int"/>
</dbReference>
<feature type="compositionally biased region" description="Basic residues" evidence="7">
    <location>
        <begin position="19"/>
        <end position="34"/>
    </location>
</feature>
<comment type="caution">
    <text evidence="9">The sequence shown here is derived from an EMBL/GenBank/DDBJ whole genome shotgun (WGS) entry which is preliminary data.</text>
</comment>
<sequence length="638" mass="69641">MDGGRALGRAGGGGVARLGARRARGHAARRPRRACRAPRIRPLPAGHPARRAACASRRTRGCVPLAGGGAARARHRAQPPRCGPDLRPPAERSALRRAAARGRARRPRPCVAGRTHVTDLTSAHAVQLVEALRDVLCQVADPRVVLAVVLRHAVQASGADRGLFVEVAEGGALEFRVLSGFREKHVEGDGGAYSRNLLARVQRTGRPLRLDHAADDPELATAHSVRALRTAAVLCVPIRDGGRVVALVYLESRRVGHFRESHVELLGALAAVAAPVLAALRAGDDVLRERDRLRSAEAHLREEAEESRALLARDWSFGRFVGRSAAVRELESAARRAAATDYPVLLLGEPGTGKSILARILHSCGPRARRPFVTVFCPSLERGMVEAELFGHRRGAFTGAVSDRIGRVQAADGGTLFLDEIGELPPEIQPKLLRFLQERTFERVGDPAERTADVRIVAATNRDLAHEVQQGRFRRDLFDRLNFLPIRVPPLRERAEDIPVLLRHCLDRTDSGRWIEVPPEVGAWLEGLEFSWPGNVRHVEQLAARLTAEGRRGPVTRDDVERLLGARDALAPPNAPGTRPAPGLEVGLPSLLADAERSWLEEALTRYPGLTRAELAARLRISESALYKKLRRYGITAD</sequence>
<dbReference type="InterPro" id="IPR058031">
    <property type="entry name" value="AAA_lid_NorR"/>
</dbReference>
<organism evidence="9">
    <name type="scientific">Eiseniibacteriota bacterium</name>
    <dbReference type="NCBI Taxonomy" id="2212470"/>
    <lineage>
        <taxon>Bacteria</taxon>
        <taxon>Candidatus Eiseniibacteriota</taxon>
    </lineage>
</organism>
<dbReference type="InterPro" id="IPR029016">
    <property type="entry name" value="GAF-like_dom_sf"/>
</dbReference>
<keyword evidence="1" id="KW-0547">Nucleotide-binding</keyword>
<evidence type="ECO:0000256" key="7">
    <source>
        <dbReference type="SAM" id="MobiDB-lite"/>
    </source>
</evidence>
<reference evidence="9" key="1">
    <citation type="journal article" date="2020" name="mSystems">
        <title>Genome- and Community-Level Interaction Insights into Carbon Utilization and Element Cycling Functions of Hydrothermarchaeota in Hydrothermal Sediment.</title>
        <authorList>
            <person name="Zhou Z."/>
            <person name="Liu Y."/>
            <person name="Xu W."/>
            <person name="Pan J."/>
            <person name="Luo Z.H."/>
            <person name="Li M."/>
        </authorList>
    </citation>
    <scope>NUCLEOTIDE SEQUENCE [LARGE SCALE GENOMIC DNA]</scope>
    <source>
        <strain evidence="9">SpSt-381</strain>
    </source>
</reference>
<feature type="region of interest" description="Disordered" evidence="7">
    <location>
        <begin position="1"/>
        <end position="34"/>
    </location>
</feature>
<evidence type="ECO:0000256" key="6">
    <source>
        <dbReference type="SAM" id="Coils"/>
    </source>
</evidence>
<feature type="domain" description="Sigma-54 factor interaction" evidence="8">
    <location>
        <begin position="320"/>
        <end position="548"/>
    </location>
</feature>
<dbReference type="GO" id="GO:0003677">
    <property type="term" value="F:DNA binding"/>
    <property type="evidence" value="ECO:0007669"/>
    <property type="project" value="UniProtKB-KW"/>
</dbReference>
<dbReference type="Pfam" id="PF01590">
    <property type="entry name" value="GAF"/>
    <property type="match status" value="1"/>
</dbReference>
<dbReference type="PANTHER" id="PTHR32071">
    <property type="entry name" value="TRANSCRIPTIONAL REGULATORY PROTEIN"/>
    <property type="match status" value="1"/>
</dbReference>
<dbReference type="FunFam" id="3.40.50.300:FF:000006">
    <property type="entry name" value="DNA-binding transcriptional regulator NtrC"/>
    <property type="match status" value="1"/>
</dbReference>
<dbReference type="AlphaFoldDB" id="A0A832I2D9"/>
<dbReference type="SMART" id="SM00382">
    <property type="entry name" value="AAA"/>
    <property type="match status" value="1"/>
</dbReference>
<dbReference type="SUPFAM" id="SSF46689">
    <property type="entry name" value="Homeodomain-like"/>
    <property type="match status" value="1"/>
</dbReference>
<dbReference type="InterPro" id="IPR003593">
    <property type="entry name" value="AAA+_ATPase"/>
</dbReference>
<dbReference type="Gene3D" id="3.40.50.300">
    <property type="entry name" value="P-loop containing nucleotide triphosphate hydrolases"/>
    <property type="match status" value="1"/>
</dbReference>
<protein>
    <submittedName>
        <fullName evidence="9">Sigma-54-dependent Fis family transcriptional regulator</fullName>
    </submittedName>
</protein>
<evidence type="ECO:0000313" key="9">
    <source>
        <dbReference type="EMBL" id="HGZ43889.1"/>
    </source>
</evidence>
<evidence type="ECO:0000256" key="2">
    <source>
        <dbReference type="ARBA" id="ARBA00022840"/>
    </source>
</evidence>
<dbReference type="InterPro" id="IPR027417">
    <property type="entry name" value="P-loop_NTPase"/>
</dbReference>
<dbReference type="InterPro" id="IPR025943">
    <property type="entry name" value="Sigma_54_int_dom_ATP-bd_2"/>
</dbReference>
<evidence type="ECO:0000259" key="8">
    <source>
        <dbReference type="PROSITE" id="PS50045"/>
    </source>
</evidence>
<proteinExistence type="predicted"/>
<dbReference type="CDD" id="cd00009">
    <property type="entry name" value="AAA"/>
    <property type="match status" value="1"/>
</dbReference>
<feature type="coiled-coil region" evidence="6">
    <location>
        <begin position="286"/>
        <end position="313"/>
    </location>
</feature>
<name>A0A832I2D9_UNCEI</name>
<feature type="compositionally biased region" description="Gly residues" evidence="7">
    <location>
        <begin position="1"/>
        <end position="16"/>
    </location>
</feature>
<dbReference type="EMBL" id="DSQF01000022">
    <property type="protein sequence ID" value="HGZ43889.1"/>
    <property type="molecule type" value="Genomic_DNA"/>
</dbReference>
<keyword evidence="5" id="KW-0804">Transcription</keyword>
<keyword evidence="3" id="KW-0805">Transcription regulation</keyword>
<dbReference type="SUPFAM" id="SSF52540">
    <property type="entry name" value="P-loop containing nucleoside triphosphate hydrolases"/>
    <property type="match status" value="1"/>
</dbReference>
<dbReference type="InterPro" id="IPR009057">
    <property type="entry name" value="Homeodomain-like_sf"/>
</dbReference>
<evidence type="ECO:0000256" key="1">
    <source>
        <dbReference type="ARBA" id="ARBA00022741"/>
    </source>
</evidence>
<dbReference type="SUPFAM" id="SSF55781">
    <property type="entry name" value="GAF domain-like"/>
    <property type="match status" value="1"/>
</dbReference>
<dbReference type="PROSITE" id="PS50045">
    <property type="entry name" value="SIGMA54_INTERACT_4"/>
    <property type="match status" value="1"/>
</dbReference>
<dbReference type="PROSITE" id="PS00676">
    <property type="entry name" value="SIGMA54_INTERACT_2"/>
    <property type="match status" value="1"/>
</dbReference>
<evidence type="ECO:0000256" key="4">
    <source>
        <dbReference type="ARBA" id="ARBA00023125"/>
    </source>
</evidence>
<dbReference type="Pfam" id="PF00158">
    <property type="entry name" value="Sigma54_activat"/>
    <property type="match status" value="1"/>
</dbReference>
<dbReference type="Gene3D" id="1.10.8.60">
    <property type="match status" value="1"/>
</dbReference>
<dbReference type="Pfam" id="PF25601">
    <property type="entry name" value="AAA_lid_14"/>
    <property type="match status" value="1"/>
</dbReference>
<dbReference type="GO" id="GO:0005524">
    <property type="term" value="F:ATP binding"/>
    <property type="evidence" value="ECO:0007669"/>
    <property type="project" value="UniProtKB-KW"/>
</dbReference>
<dbReference type="InterPro" id="IPR003018">
    <property type="entry name" value="GAF"/>
</dbReference>
<feature type="region of interest" description="Disordered" evidence="7">
    <location>
        <begin position="67"/>
        <end position="92"/>
    </location>
</feature>
<dbReference type="GO" id="GO:0006355">
    <property type="term" value="P:regulation of DNA-templated transcription"/>
    <property type="evidence" value="ECO:0007669"/>
    <property type="project" value="InterPro"/>
</dbReference>
<accession>A0A832I2D9</accession>
<dbReference type="Gene3D" id="1.10.10.60">
    <property type="entry name" value="Homeodomain-like"/>
    <property type="match status" value="1"/>
</dbReference>
<keyword evidence="4" id="KW-0238">DNA-binding</keyword>
<evidence type="ECO:0000256" key="3">
    <source>
        <dbReference type="ARBA" id="ARBA00023015"/>
    </source>
</evidence>
<keyword evidence="6" id="KW-0175">Coiled coil</keyword>
<keyword evidence="2" id="KW-0067">ATP-binding</keyword>
<gene>
    <name evidence="9" type="ORF">ENR23_10800</name>
</gene>
<evidence type="ECO:0000256" key="5">
    <source>
        <dbReference type="ARBA" id="ARBA00023163"/>
    </source>
</evidence>
<dbReference type="Gene3D" id="3.30.450.40">
    <property type="match status" value="1"/>
</dbReference>
<dbReference type="SMART" id="SM00065">
    <property type="entry name" value="GAF"/>
    <property type="match status" value="1"/>
</dbReference>